<dbReference type="InterPro" id="IPR013961">
    <property type="entry name" value="RAI1"/>
</dbReference>
<evidence type="ECO:0000256" key="1">
    <source>
        <dbReference type="ARBA" id="ARBA00001968"/>
    </source>
</evidence>
<dbReference type="PANTHER" id="PTHR12395">
    <property type="entry name" value="DOM-3 RELATED"/>
    <property type="match status" value="1"/>
</dbReference>
<evidence type="ECO:0000313" key="10">
    <source>
        <dbReference type="EMBL" id="KAL0262106.1"/>
    </source>
</evidence>
<proteinExistence type="inferred from homology"/>
<evidence type="ECO:0000256" key="6">
    <source>
        <dbReference type="ARBA" id="ARBA00048124"/>
    </source>
</evidence>
<dbReference type="EMBL" id="JAJVCZ030000003">
    <property type="protein sequence ID" value="KAL0262106.1"/>
    <property type="molecule type" value="Genomic_DNA"/>
</dbReference>
<keyword evidence="7" id="KW-0694">RNA-binding</keyword>
<dbReference type="EC" id="3.6.1.-" evidence="7"/>
<keyword evidence="7" id="KW-0540">Nuclease</keyword>
<comment type="cofactor">
    <cofactor evidence="1 7">
        <name>a divalent metal cation</name>
        <dbReference type="ChEBI" id="CHEBI:60240"/>
    </cofactor>
</comment>
<keyword evidence="10" id="KW-0255">Endonuclease</keyword>
<dbReference type="InterPro" id="IPR039039">
    <property type="entry name" value="RAI1-like_fam"/>
</dbReference>
<gene>
    <name evidence="10" type="primary">RAI1_1</name>
    <name evidence="10" type="ORF">SLS55_003543</name>
</gene>
<evidence type="ECO:0000259" key="9">
    <source>
        <dbReference type="Pfam" id="PF08652"/>
    </source>
</evidence>
<sequence>MSDMHADGPAEGPAEGPHVVAEFDTNPNNNWQLFSNRPKNIQRPKEVAEFSYDENHQIHLDARSLSHYYPPQPHGAEHHLYLDKGLESFRLLDDSQDGHLTGLLTAIMDMEQKQGAKTDANFVAYRGMITNLLTMPYQRIDEWSMNATFFDGTIFIEEDKAAKLERKARQASKGPADERKERLQYYYGFKFETLYTIPDIWDNVSRDEIESRDDKVVSNYAQYCSVVETGVGKLKMVIGGEVDCSMIPANPYCACLGDANSIHLVWDAKVEGKMHHNYVELKTTEWIDDRLQDKKKIQQKLNNYDRRKIKYWGQSYLIGCPTIIVGKKDQDGQVHMPLEVLKTNNIPATIRNTSRLWNSVTCVQTLGAFLEWLDGHIRNSTGVWKLTKKQHDYTVRLIHFEKDGTGEILTDSFKAHRLVMAQQSLLARVASHG</sequence>
<evidence type="ECO:0000256" key="3">
    <source>
        <dbReference type="ARBA" id="ARBA00044676"/>
    </source>
</evidence>
<accession>A0ABR3CNA4</accession>
<dbReference type="Pfam" id="PF08652">
    <property type="entry name" value="RAI1"/>
    <property type="match status" value="1"/>
</dbReference>
<comment type="catalytic activity">
    <reaction evidence="6">
        <text>a 5'-end NAD(+)-phospho-ribonucleoside in mRNA + H2O = a 5'-end phospho-ribonucleoside in mRNA + NAD(+) + H(+)</text>
        <dbReference type="Rhea" id="RHEA:60880"/>
        <dbReference type="Rhea" id="RHEA-COMP:15692"/>
        <dbReference type="Rhea" id="RHEA-COMP:15698"/>
        <dbReference type="ChEBI" id="CHEBI:15377"/>
        <dbReference type="ChEBI" id="CHEBI:15378"/>
        <dbReference type="ChEBI" id="CHEBI:57540"/>
        <dbReference type="ChEBI" id="CHEBI:138282"/>
        <dbReference type="ChEBI" id="CHEBI:144029"/>
    </reaction>
    <physiologicalReaction direction="left-to-right" evidence="6">
        <dbReference type="Rhea" id="RHEA:60881"/>
    </physiologicalReaction>
</comment>
<dbReference type="PANTHER" id="PTHR12395:SF9">
    <property type="entry name" value="DECAPPING AND EXORIBONUCLEASE PROTEIN"/>
    <property type="match status" value="1"/>
</dbReference>
<comment type="caution">
    <text evidence="10">The sequence shown here is derived from an EMBL/GenBank/DDBJ whole genome shotgun (WGS) entry which is preliminary data.</text>
</comment>
<name>A0ABR3CNA4_9PEZI</name>
<evidence type="ECO:0000256" key="8">
    <source>
        <dbReference type="SAM" id="MobiDB-lite"/>
    </source>
</evidence>
<comment type="catalytic activity">
    <reaction evidence="3">
        <text>a 5'-end (N(7)-methyl 5'-triphosphoguanosine)-ribonucleoside-ribonucleotide in mRNA + H2O = a (N(7)-methyl 5'-triphosphoguanosine)-nucleoside + a 5'-end phospho-ribonucleoside in mRNA + H(+)</text>
        <dbReference type="Rhea" id="RHEA:66928"/>
        <dbReference type="Rhea" id="RHEA-COMP:15692"/>
        <dbReference type="Rhea" id="RHEA-COMP:17313"/>
        <dbReference type="ChEBI" id="CHEBI:15377"/>
        <dbReference type="ChEBI" id="CHEBI:15378"/>
        <dbReference type="ChEBI" id="CHEBI:138282"/>
        <dbReference type="ChEBI" id="CHEBI:172876"/>
        <dbReference type="ChEBI" id="CHEBI:172877"/>
    </reaction>
    <physiologicalReaction direction="left-to-right" evidence="3">
        <dbReference type="Rhea" id="RHEA:66929"/>
    </physiologicalReaction>
</comment>
<comment type="catalytic activity">
    <reaction evidence="4">
        <text>a 5'-end triphospho-ribonucleoside in mRNA + H2O = a 5'-end phospho-ribonucleoside in mRNA + diphosphate + H(+)</text>
        <dbReference type="Rhea" id="RHEA:78683"/>
        <dbReference type="Rhea" id="RHEA-COMP:15692"/>
        <dbReference type="Rhea" id="RHEA-COMP:17164"/>
        <dbReference type="ChEBI" id="CHEBI:15377"/>
        <dbReference type="ChEBI" id="CHEBI:15378"/>
        <dbReference type="ChEBI" id="CHEBI:33019"/>
        <dbReference type="ChEBI" id="CHEBI:138282"/>
        <dbReference type="ChEBI" id="CHEBI:167618"/>
    </reaction>
    <physiologicalReaction direction="left-to-right" evidence="4">
        <dbReference type="Rhea" id="RHEA:78684"/>
    </physiologicalReaction>
</comment>
<organism evidence="10 11">
    <name type="scientific">Diplodia seriata</name>
    <dbReference type="NCBI Taxonomy" id="420778"/>
    <lineage>
        <taxon>Eukaryota</taxon>
        <taxon>Fungi</taxon>
        <taxon>Dikarya</taxon>
        <taxon>Ascomycota</taxon>
        <taxon>Pezizomycotina</taxon>
        <taxon>Dothideomycetes</taxon>
        <taxon>Dothideomycetes incertae sedis</taxon>
        <taxon>Botryosphaeriales</taxon>
        <taxon>Botryosphaeriaceae</taxon>
        <taxon>Diplodia</taxon>
    </lineage>
</organism>
<evidence type="ECO:0000256" key="7">
    <source>
        <dbReference type="RuleBase" id="RU367113"/>
    </source>
</evidence>
<keyword evidence="11" id="KW-1185">Reference proteome</keyword>
<protein>
    <recommendedName>
        <fullName evidence="7">Decapping nuclease</fullName>
        <ecNumber evidence="7">3.6.1.-</ecNumber>
    </recommendedName>
</protein>
<evidence type="ECO:0000256" key="2">
    <source>
        <dbReference type="ARBA" id="ARBA00006562"/>
    </source>
</evidence>
<feature type="region of interest" description="Disordered" evidence="8">
    <location>
        <begin position="1"/>
        <end position="27"/>
    </location>
</feature>
<feature type="domain" description="RAI1-like" evidence="9">
    <location>
        <begin position="42"/>
        <end position="414"/>
    </location>
</feature>
<comment type="similarity">
    <text evidence="2 7">Belongs to the DXO/Dom3Z family.</text>
</comment>
<keyword evidence="7" id="KW-0547">Nucleotide-binding</keyword>
<keyword evidence="7" id="KW-0539">Nucleus</keyword>
<evidence type="ECO:0000313" key="11">
    <source>
        <dbReference type="Proteomes" id="UP001430584"/>
    </source>
</evidence>
<dbReference type="Proteomes" id="UP001430584">
    <property type="component" value="Unassembled WGS sequence"/>
</dbReference>
<reference evidence="10 11" key="1">
    <citation type="submission" date="2024-02" db="EMBL/GenBank/DDBJ databases">
        <title>De novo assembly and annotation of 12 fungi associated with fruit tree decline syndrome in Ontario, Canada.</title>
        <authorList>
            <person name="Sulman M."/>
            <person name="Ellouze W."/>
            <person name="Ilyukhin E."/>
        </authorList>
    </citation>
    <scope>NUCLEOTIDE SEQUENCE [LARGE SCALE GENOMIC DNA]</scope>
    <source>
        <strain evidence="10 11">FDS-637</strain>
    </source>
</reference>
<dbReference type="GO" id="GO:0004519">
    <property type="term" value="F:endonuclease activity"/>
    <property type="evidence" value="ECO:0007669"/>
    <property type="project" value="UniProtKB-KW"/>
</dbReference>
<comment type="subcellular location">
    <subcellularLocation>
        <location evidence="7">Nucleus</location>
    </subcellularLocation>
</comment>
<keyword evidence="7" id="KW-0378">Hydrolase</keyword>
<keyword evidence="7" id="KW-0479">Metal-binding</keyword>
<evidence type="ECO:0000256" key="5">
    <source>
        <dbReference type="ARBA" id="ARBA00046211"/>
    </source>
</evidence>
<dbReference type="GeneID" id="92007628"/>
<dbReference type="RefSeq" id="XP_066635135.1">
    <property type="nucleotide sequence ID" value="XM_066775016.1"/>
</dbReference>
<comment type="function">
    <text evidence="5">Decapping enzyme for NAD-capped RNAs: specifically hydrolyzes the nicotinamide adenine dinucleotide (NAD) cap from a subset of RNAs by removing the entire NAD moiety from the 5'-end of an NAD-capped RNA. The NAD-cap is present at the 5'-end of some RNAs and snoRNAs. In contrast to the canonical 5'-end N7 methylguanosine (m7G) cap, the NAD cap promotes mRNA decay. Also acts as a non-canonical decapping enzyme that removes the entire cap structure of m7G capped or incompletely capped RNAs. Has decapping activity toward incomplete 5'-end m7G cap mRNAs such as unmethylated 5'-end-capped RNA (cap0), while it has no activity toward 2'-O-ribose methylated m7G cap (cap1). Also possesses RNA 5'-pyrophosphohydrolase activity by hydrolyzing the 5'-end triphosphate to release pyrophosphates. Stimulates exoribonuclease activity of Rat1, allowing it to degrade RNAs with stable secondary structure more effectively.</text>
</comment>
<evidence type="ECO:0000256" key="4">
    <source>
        <dbReference type="ARBA" id="ARBA00044692"/>
    </source>
</evidence>